<evidence type="ECO:0000313" key="2">
    <source>
        <dbReference type="EMBL" id="CDM62785.1"/>
    </source>
</evidence>
<feature type="compositionally biased region" description="Basic and acidic residues" evidence="1">
    <location>
        <begin position="16"/>
        <end position="26"/>
    </location>
</feature>
<dbReference type="KEGG" id="rhl:LPU83_pLPU83d_1415"/>
<keyword evidence="2" id="KW-0614">Plasmid</keyword>
<proteinExistence type="predicted"/>
<dbReference type="AlphaFoldDB" id="W6RRK9"/>
<dbReference type="HOGENOM" id="CLU_3121975_0_0_5"/>
<accession>W6RRK9</accession>
<evidence type="ECO:0000256" key="1">
    <source>
        <dbReference type="SAM" id="MobiDB-lite"/>
    </source>
</evidence>
<keyword evidence="3" id="KW-1185">Reference proteome</keyword>
<dbReference type="PATRIC" id="fig|348824.6.peg.7144"/>
<dbReference type="EMBL" id="HG916855">
    <property type="protein sequence ID" value="CDM62785.1"/>
    <property type="molecule type" value="Genomic_DNA"/>
</dbReference>
<protein>
    <submittedName>
        <fullName evidence="2">Uncharacterized protein</fullName>
    </submittedName>
</protein>
<organism evidence="2 3">
    <name type="scientific">Rhizobium favelukesii</name>
    <dbReference type="NCBI Taxonomy" id="348824"/>
    <lineage>
        <taxon>Bacteria</taxon>
        <taxon>Pseudomonadati</taxon>
        <taxon>Pseudomonadota</taxon>
        <taxon>Alphaproteobacteria</taxon>
        <taxon>Hyphomicrobiales</taxon>
        <taxon>Rhizobiaceae</taxon>
        <taxon>Rhizobium/Agrobacterium group</taxon>
        <taxon>Rhizobium</taxon>
    </lineage>
</organism>
<reference evidence="2" key="1">
    <citation type="submission" date="2013-11" db="EMBL/GenBank/DDBJ databases">
        <title>Draft genome sequence of the broad-host-range Rhizobium sp. LPU83 strain, a member of the low-genetic diversity Oregon-like Rhizobium sp. group.</title>
        <authorList>
            <person name="Wibberg D."/>
            <person name="Puehler A."/>
            <person name="Schlueter A."/>
        </authorList>
    </citation>
    <scope>NUCLEOTIDE SEQUENCE [LARGE SCALE GENOMIC DNA]</scope>
    <source>
        <strain evidence="2">LPU83</strain>
        <plasmid evidence="2">pLPU83d</plasmid>
    </source>
</reference>
<evidence type="ECO:0000313" key="3">
    <source>
        <dbReference type="Proteomes" id="UP000019443"/>
    </source>
</evidence>
<feature type="region of interest" description="Disordered" evidence="1">
    <location>
        <begin position="1"/>
        <end position="50"/>
    </location>
</feature>
<geneLocation type="plasmid" evidence="2 3">
    <name>pLPU83d</name>
</geneLocation>
<sequence>MIEQTNPAPRCNPEQKQADQRDRSPDPFRALSGLDCDWHGINVTHGSAGD</sequence>
<dbReference type="Proteomes" id="UP000019443">
    <property type="component" value="Plasmid pLPU83d"/>
</dbReference>
<gene>
    <name evidence="2" type="ORF">LPU83_pLPU83d_1415</name>
</gene>
<name>W6RRK9_9HYPH</name>